<evidence type="ECO:0000256" key="5">
    <source>
        <dbReference type="ARBA" id="ARBA00022989"/>
    </source>
</evidence>
<organism evidence="10">
    <name type="scientific">Panicum hallii</name>
    <dbReference type="NCBI Taxonomy" id="206008"/>
    <lineage>
        <taxon>Eukaryota</taxon>
        <taxon>Viridiplantae</taxon>
        <taxon>Streptophyta</taxon>
        <taxon>Embryophyta</taxon>
        <taxon>Tracheophyta</taxon>
        <taxon>Spermatophyta</taxon>
        <taxon>Magnoliopsida</taxon>
        <taxon>Liliopsida</taxon>
        <taxon>Poales</taxon>
        <taxon>Poaceae</taxon>
        <taxon>PACMAD clade</taxon>
        <taxon>Panicoideae</taxon>
        <taxon>Panicodae</taxon>
        <taxon>Paniceae</taxon>
        <taxon>Panicinae</taxon>
        <taxon>Panicum</taxon>
        <taxon>Panicum sect. Panicum</taxon>
    </lineage>
</organism>
<dbReference type="PANTHER" id="PTHR31595">
    <property type="entry name" value="LONG-CHAIN-ALCOHOL O-FATTY-ACYLTRANSFERASE 3-RELATED"/>
    <property type="match status" value="1"/>
</dbReference>
<feature type="transmembrane region" description="Helical" evidence="8">
    <location>
        <begin position="93"/>
        <end position="112"/>
    </location>
</feature>
<feature type="domain" description="Wax synthase" evidence="9">
    <location>
        <begin position="213"/>
        <end position="291"/>
    </location>
</feature>
<dbReference type="GO" id="GO:0006629">
    <property type="term" value="P:lipid metabolic process"/>
    <property type="evidence" value="ECO:0007669"/>
    <property type="project" value="InterPro"/>
</dbReference>
<evidence type="ECO:0000256" key="3">
    <source>
        <dbReference type="ARBA" id="ARBA00022679"/>
    </source>
</evidence>
<evidence type="ECO:0000256" key="8">
    <source>
        <dbReference type="SAM" id="Phobius"/>
    </source>
</evidence>
<keyword evidence="5 8" id="KW-1133">Transmembrane helix</keyword>
<reference evidence="10" key="1">
    <citation type="submission" date="2018-04" db="EMBL/GenBank/DDBJ databases">
        <title>WGS assembly of Panicum hallii.</title>
        <authorList>
            <person name="Lovell J."/>
            <person name="Jenkins J."/>
            <person name="Lowry D."/>
            <person name="Mamidi S."/>
            <person name="Sreedasyam A."/>
            <person name="Weng X."/>
            <person name="Barry K."/>
            <person name="Bonette J."/>
            <person name="Campitelli B."/>
            <person name="Daum C."/>
            <person name="Gordon S."/>
            <person name="Gould B."/>
            <person name="Lipzen A."/>
            <person name="Macqueen A."/>
            <person name="Palacio-Mejia J."/>
            <person name="Plott C."/>
            <person name="Shakirov E."/>
            <person name="Shu S."/>
            <person name="Yoshinaga Y."/>
            <person name="Zane M."/>
            <person name="Rokhsar D."/>
            <person name="Grimwood J."/>
            <person name="Schmutz J."/>
            <person name="Juenger T."/>
        </authorList>
    </citation>
    <scope>NUCLEOTIDE SEQUENCE [LARGE SCALE GENOMIC DNA]</scope>
    <source>
        <strain evidence="10">FIL2</strain>
    </source>
</reference>
<dbReference type="PIRSF" id="PIRSF037006">
    <property type="entry name" value="Wax_synthase"/>
    <property type="match status" value="1"/>
</dbReference>
<gene>
    <name evidence="10" type="ORF">PAHAL_7G181300</name>
</gene>
<accession>A0A2S3I976</accession>
<evidence type="ECO:0000256" key="4">
    <source>
        <dbReference type="ARBA" id="ARBA00022692"/>
    </source>
</evidence>
<feature type="transmembrane region" description="Helical" evidence="8">
    <location>
        <begin position="315"/>
        <end position="333"/>
    </location>
</feature>
<dbReference type="InterPro" id="IPR032805">
    <property type="entry name" value="Wax_synthase_dom"/>
</dbReference>
<dbReference type="Proteomes" id="UP000243499">
    <property type="component" value="Chromosome 7"/>
</dbReference>
<evidence type="ECO:0000256" key="7">
    <source>
        <dbReference type="ARBA" id="ARBA00023315"/>
    </source>
</evidence>
<dbReference type="InterPro" id="IPR044851">
    <property type="entry name" value="Wax_synthase"/>
</dbReference>
<evidence type="ECO:0000313" key="10">
    <source>
        <dbReference type="EMBL" id="PAN39150.2"/>
    </source>
</evidence>
<evidence type="ECO:0000256" key="1">
    <source>
        <dbReference type="ARBA" id="ARBA00004141"/>
    </source>
</evidence>
<keyword evidence="6 8" id="KW-0472">Membrane</keyword>
<feature type="transmembrane region" description="Helical" evidence="8">
    <location>
        <begin position="255"/>
        <end position="277"/>
    </location>
</feature>
<dbReference type="Gramene" id="PAN39150">
    <property type="protein sequence ID" value="PAN39150"/>
    <property type="gene ID" value="PAHAL_7G181300"/>
</dbReference>
<feature type="transmembrane region" description="Helical" evidence="8">
    <location>
        <begin position="37"/>
        <end position="56"/>
    </location>
</feature>
<comment type="similarity">
    <text evidence="2">Belongs to the wax synthase family.</text>
</comment>
<keyword evidence="4 8" id="KW-0812">Transmembrane</keyword>
<dbReference type="GO" id="GO:0008374">
    <property type="term" value="F:O-acyltransferase activity"/>
    <property type="evidence" value="ECO:0007669"/>
    <property type="project" value="InterPro"/>
</dbReference>
<proteinExistence type="inferred from homology"/>
<keyword evidence="3" id="KW-0808">Transferase</keyword>
<evidence type="ECO:0000256" key="6">
    <source>
        <dbReference type="ARBA" id="ARBA00023136"/>
    </source>
</evidence>
<feature type="transmembrane region" description="Helical" evidence="8">
    <location>
        <begin position="189"/>
        <end position="208"/>
    </location>
</feature>
<sequence>MASSIDIARLHPDLDQPAAAAVNERGLGGKAGMASELAGLAVVSVAAAGALSYARLATARLSPGIPRLAALLPVLLLLPALPFAFASIHLRTISAFFLVWLCGFKLLLLAAGHGPLHPALPLVRFVACAALPVKVRDEKQQQQPSRALPSGSLLSYAAKAALFAALVSARCYRERMPPYAVPVFDGTHVYLMLELFLASAAALARALLGAELEPQFDRPYLASSFGDFWGRRWNLMVPGVLRPCVYRPVRARLGAAAGVLAAFLVSGAMHEVMFYYITLEAGTGEVTAFFALHGACVVAERRWRGSGLWRPPRPVATALTLAFVTGTGSWLFFAPVIRSGLDKAIIAECEGMLALLERAGRNLAATAHLA</sequence>
<dbReference type="GO" id="GO:0016020">
    <property type="term" value="C:membrane"/>
    <property type="evidence" value="ECO:0007669"/>
    <property type="project" value="UniProtKB-SubCell"/>
</dbReference>
<comment type="subcellular location">
    <subcellularLocation>
        <location evidence="1">Membrane</location>
        <topology evidence="1">Multi-pass membrane protein</topology>
    </subcellularLocation>
</comment>
<protein>
    <recommendedName>
        <fullName evidence="9">Wax synthase domain-containing protein</fullName>
    </recommendedName>
</protein>
<dbReference type="InterPro" id="IPR017088">
    <property type="entry name" value="Wax_synthase_Magnoliopsida"/>
</dbReference>
<dbReference type="AlphaFoldDB" id="A0A2S3I976"/>
<keyword evidence="7" id="KW-0012">Acyltransferase</keyword>
<dbReference type="EMBL" id="CM008052">
    <property type="protein sequence ID" value="PAN39150.2"/>
    <property type="molecule type" value="Genomic_DNA"/>
</dbReference>
<feature type="transmembrane region" description="Helical" evidence="8">
    <location>
        <begin position="68"/>
        <end position="86"/>
    </location>
</feature>
<evidence type="ECO:0000256" key="2">
    <source>
        <dbReference type="ARBA" id="ARBA00007282"/>
    </source>
</evidence>
<dbReference type="Pfam" id="PF13813">
    <property type="entry name" value="MBOAT_2"/>
    <property type="match status" value="1"/>
</dbReference>
<evidence type="ECO:0000259" key="9">
    <source>
        <dbReference type="Pfam" id="PF13813"/>
    </source>
</evidence>
<name>A0A2S3I976_9POAL</name>
<dbReference type="PANTHER" id="PTHR31595:SF54">
    <property type="entry name" value="OS07G0540000 PROTEIN"/>
    <property type="match status" value="1"/>
</dbReference>